<evidence type="ECO:0000313" key="3">
    <source>
        <dbReference type="Proteomes" id="UP001054837"/>
    </source>
</evidence>
<dbReference type="AlphaFoldDB" id="A0AAV4R5W6"/>
<accession>A0AAV4R5W6</accession>
<dbReference type="InterPro" id="IPR019155">
    <property type="entry name" value="CLEC16A/TT9_N"/>
</dbReference>
<name>A0AAV4R5W6_9ARAC</name>
<organism evidence="2 3">
    <name type="scientific">Caerostris darwini</name>
    <dbReference type="NCBI Taxonomy" id="1538125"/>
    <lineage>
        <taxon>Eukaryota</taxon>
        <taxon>Metazoa</taxon>
        <taxon>Ecdysozoa</taxon>
        <taxon>Arthropoda</taxon>
        <taxon>Chelicerata</taxon>
        <taxon>Arachnida</taxon>
        <taxon>Araneae</taxon>
        <taxon>Araneomorphae</taxon>
        <taxon>Entelegynae</taxon>
        <taxon>Araneoidea</taxon>
        <taxon>Araneidae</taxon>
        <taxon>Caerostris</taxon>
    </lineage>
</organism>
<dbReference type="EMBL" id="BPLQ01005773">
    <property type="protein sequence ID" value="GIY17100.1"/>
    <property type="molecule type" value="Genomic_DNA"/>
</dbReference>
<gene>
    <name evidence="2" type="primary">AVEN_83397_1</name>
    <name evidence="2" type="ORF">CDAR_37801</name>
</gene>
<evidence type="ECO:0000259" key="1">
    <source>
        <dbReference type="Pfam" id="PF09758"/>
    </source>
</evidence>
<keyword evidence="3" id="KW-1185">Reference proteome</keyword>
<sequence length="200" mass="23216">MLIFDFVKSPGDNSSFTAQELSKNVENQTEDEILGDLVKSFTDVRCSPSEEILRARDFLISFENVARNEDDIGRYVTILKILIRKLSPDILYQLYDSETNEFPIFQKLLQYSLYEDIMIKNAARLSLLAVFKESRGDVKNYVVQYGIPKHSTNIASLLKCIIFDFQDSVEKEQEDCARSAYFQFQEEIEYIDDVLNLKMT</sequence>
<feature type="domain" description="FPL" evidence="1">
    <location>
        <begin position="59"/>
        <end position="130"/>
    </location>
</feature>
<evidence type="ECO:0000313" key="2">
    <source>
        <dbReference type="EMBL" id="GIY17100.1"/>
    </source>
</evidence>
<proteinExistence type="predicted"/>
<comment type="caution">
    <text evidence="2">The sequence shown here is derived from an EMBL/GenBank/DDBJ whole genome shotgun (WGS) entry which is preliminary data.</text>
</comment>
<reference evidence="2 3" key="1">
    <citation type="submission" date="2021-06" db="EMBL/GenBank/DDBJ databases">
        <title>Caerostris darwini draft genome.</title>
        <authorList>
            <person name="Kono N."/>
            <person name="Arakawa K."/>
        </authorList>
    </citation>
    <scope>NUCLEOTIDE SEQUENCE [LARGE SCALE GENOMIC DNA]</scope>
</reference>
<protein>
    <submittedName>
        <fullName evidence="2">FPL domain-containing protein</fullName>
    </submittedName>
</protein>
<dbReference type="Proteomes" id="UP001054837">
    <property type="component" value="Unassembled WGS sequence"/>
</dbReference>
<dbReference type="Pfam" id="PF09758">
    <property type="entry name" value="FPL"/>
    <property type="match status" value="1"/>
</dbReference>